<evidence type="ECO:0000256" key="5">
    <source>
        <dbReference type="PROSITE-ProRule" id="PRU10141"/>
    </source>
</evidence>
<gene>
    <name evidence="8" type="ORF">GCM10009733_015620</name>
</gene>
<dbReference type="SUPFAM" id="SSF56112">
    <property type="entry name" value="Protein kinase-like (PK-like)"/>
    <property type="match status" value="1"/>
</dbReference>
<dbReference type="Gene3D" id="2.60.120.560">
    <property type="entry name" value="Exo-inulinase, domain 1"/>
    <property type="match status" value="1"/>
</dbReference>
<accession>A0ABP4QSX5</accession>
<feature type="region of interest" description="Disordered" evidence="6">
    <location>
        <begin position="341"/>
        <end position="363"/>
    </location>
</feature>
<dbReference type="PANTHER" id="PTHR43289:SF34">
    <property type="entry name" value="SERINE_THREONINE-PROTEIN KINASE YBDM-RELATED"/>
    <property type="match status" value="1"/>
</dbReference>
<keyword evidence="2 5" id="KW-0547">Nucleotide-binding</keyword>
<evidence type="ECO:0000256" key="3">
    <source>
        <dbReference type="ARBA" id="ARBA00022777"/>
    </source>
</evidence>
<evidence type="ECO:0000256" key="1">
    <source>
        <dbReference type="ARBA" id="ARBA00022679"/>
    </source>
</evidence>
<feature type="compositionally biased region" description="Gly residues" evidence="6">
    <location>
        <begin position="312"/>
        <end position="326"/>
    </location>
</feature>
<dbReference type="Gene3D" id="3.30.200.20">
    <property type="entry name" value="Phosphorylase Kinase, domain 1"/>
    <property type="match status" value="1"/>
</dbReference>
<feature type="compositionally biased region" description="Gly residues" evidence="6">
    <location>
        <begin position="341"/>
        <end position="354"/>
    </location>
</feature>
<feature type="domain" description="Protein kinase" evidence="7">
    <location>
        <begin position="10"/>
        <end position="258"/>
    </location>
</feature>
<sequence length="629" mass="63458">MNGDRVIGGYALRRLLGQGGMGEVHLAATPTGGLAAVKLIHPALARDPAFRRRFEREVAAAQRVARFCTAPVLDAGIDGGVAYLVTEYVKGPDLAQAVRDQGPLSGGNLEALAVGIATALSAIHGAGVIHRDLKPSNVLLSPLGPRVIDFGIAQIVDQDGLASQAILGTPAFMAPEQVRGDPLTPAADVFAWGGVIAYAGTGRLPFGGGAPGEVLYRIAHEHPRLDGLDDGIRGVVERTLAKDARVRPTAQQLLGELVGGTRLAAATEVVERTWTESITADVRPPAAPGPSGAGNAHAGPRPPADPRAAGAGASGPVGSGPAGSGSVGAGTAVLGAGSGRLDGAEGGGAGAGRGDVGEAPGRRRRRWSPWAVGASALLVTAVVVAVNVPGLTRQTWPYEAGFESWDTGASEGGDARLDGSGYRLTVKPGWRLWKSAPVREPVNGVIVSAKATLEQGAGEYGVWCHGAAGSGDRYEFGVSGEGKVTIVKRRSGAEAKVLYGPTNTPKTATNRVVAECGRSGGKVTLRMWLNETLVGEASDADDPHGPGETGVYAAPSPEQPTTTGSGVQGSPHPGGTKSAGARFVGIGSGGTRPGVVRSGGAGAGVGVGAGVEAIQVRFESFAVRPATGT</sequence>
<evidence type="ECO:0000259" key="7">
    <source>
        <dbReference type="PROSITE" id="PS50011"/>
    </source>
</evidence>
<evidence type="ECO:0000313" key="8">
    <source>
        <dbReference type="EMBL" id="GAA1620034.1"/>
    </source>
</evidence>
<dbReference type="InterPro" id="IPR008271">
    <property type="entry name" value="Ser/Thr_kinase_AS"/>
</dbReference>
<feature type="region of interest" description="Disordered" evidence="6">
    <location>
        <begin position="276"/>
        <end position="326"/>
    </location>
</feature>
<dbReference type="CDD" id="cd14014">
    <property type="entry name" value="STKc_PknB_like"/>
    <property type="match status" value="1"/>
</dbReference>
<dbReference type="PANTHER" id="PTHR43289">
    <property type="entry name" value="MITOGEN-ACTIVATED PROTEIN KINASE KINASE KINASE 20-RELATED"/>
    <property type="match status" value="1"/>
</dbReference>
<dbReference type="PROSITE" id="PS50011">
    <property type="entry name" value="PROTEIN_KINASE_DOM"/>
    <property type="match status" value="1"/>
</dbReference>
<dbReference type="Pfam" id="PF00069">
    <property type="entry name" value="Pkinase"/>
    <property type="match status" value="1"/>
</dbReference>
<dbReference type="Proteomes" id="UP001500064">
    <property type="component" value="Unassembled WGS sequence"/>
</dbReference>
<evidence type="ECO:0000256" key="2">
    <source>
        <dbReference type="ARBA" id="ARBA00022741"/>
    </source>
</evidence>
<proteinExistence type="predicted"/>
<dbReference type="PROSITE" id="PS00108">
    <property type="entry name" value="PROTEIN_KINASE_ST"/>
    <property type="match status" value="1"/>
</dbReference>
<dbReference type="Gene3D" id="1.10.510.10">
    <property type="entry name" value="Transferase(Phosphotransferase) domain 1"/>
    <property type="match status" value="1"/>
</dbReference>
<feature type="binding site" evidence="5">
    <location>
        <position position="38"/>
    </location>
    <ligand>
        <name>ATP</name>
        <dbReference type="ChEBI" id="CHEBI:30616"/>
    </ligand>
</feature>
<dbReference type="InterPro" id="IPR017441">
    <property type="entry name" value="Protein_kinase_ATP_BS"/>
</dbReference>
<evidence type="ECO:0000256" key="4">
    <source>
        <dbReference type="ARBA" id="ARBA00022840"/>
    </source>
</evidence>
<comment type="caution">
    <text evidence="8">The sequence shown here is derived from an EMBL/GenBank/DDBJ whole genome shotgun (WGS) entry which is preliminary data.</text>
</comment>
<organism evidence="8 9">
    <name type="scientific">Nonomuraea maheshkhaliensis</name>
    <dbReference type="NCBI Taxonomy" id="419590"/>
    <lineage>
        <taxon>Bacteria</taxon>
        <taxon>Bacillati</taxon>
        <taxon>Actinomycetota</taxon>
        <taxon>Actinomycetes</taxon>
        <taxon>Streptosporangiales</taxon>
        <taxon>Streptosporangiaceae</taxon>
        <taxon>Nonomuraea</taxon>
    </lineage>
</organism>
<dbReference type="SMART" id="SM00220">
    <property type="entry name" value="S_TKc"/>
    <property type="match status" value="1"/>
</dbReference>
<reference evidence="9" key="1">
    <citation type="journal article" date="2019" name="Int. J. Syst. Evol. Microbiol.">
        <title>The Global Catalogue of Microorganisms (GCM) 10K type strain sequencing project: providing services to taxonomists for standard genome sequencing and annotation.</title>
        <authorList>
            <consortium name="The Broad Institute Genomics Platform"/>
            <consortium name="The Broad Institute Genome Sequencing Center for Infectious Disease"/>
            <person name="Wu L."/>
            <person name="Ma J."/>
        </authorList>
    </citation>
    <scope>NUCLEOTIDE SEQUENCE [LARGE SCALE GENOMIC DNA]</scope>
    <source>
        <strain evidence="9">JCM 13929</strain>
    </source>
</reference>
<feature type="compositionally biased region" description="Low complexity" evidence="6">
    <location>
        <begin position="289"/>
        <end position="299"/>
    </location>
</feature>
<dbReference type="InterPro" id="IPR000719">
    <property type="entry name" value="Prot_kinase_dom"/>
</dbReference>
<dbReference type="PROSITE" id="PS00107">
    <property type="entry name" value="PROTEIN_KINASE_ATP"/>
    <property type="match status" value="1"/>
</dbReference>
<name>A0ABP4QSX5_9ACTN</name>
<feature type="region of interest" description="Disordered" evidence="6">
    <location>
        <begin position="536"/>
        <end position="594"/>
    </location>
</feature>
<keyword evidence="4 5" id="KW-0067">ATP-binding</keyword>
<dbReference type="RefSeq" id="WP_346102627.1">
    <property type="nucleotide sequence ID" value="NZ_BAAAMU010000007.1"/>
</dbReference>
<evidence type="ECO:0000256" key="6">
    <source>
        <dbReference type="SAM" id="MobiDB-lite"/>
    </source>
</evidence>
<protein>
    <recommendedName>
        <fullName evidence="7">Protein kinase domain-containing protein</fullName>
    </recommendedName>
</protein>
<keyword evidence="9" id="KW-1185">Reference proteome</keyword>
<dbReference type="InterPro" id="IPR011009">
    <property type="entry name" value="Kinase-like_dom_sf"/>
</dbReference>
<keyword evidence="1" id="KW-0808">Transferase</keyword>
<evidence type="ECO:0000313" key="9">
    <source>
        <dbReference type="Proteomes" id="UP001500064"/>
    </source>
</evidence>
<dbReference type="EMBL" id="BAAAMU010000007">
    <property type="protein sequence ID" value="GAA1620034.1"/>
    <property type="molecule type" value="Genomic_DNA"/>
</dbReference>
<keyword evidence="3" id="KW-0418">Kinase</keyword>